<dbReference type="InterPro" id="IPR032071">
    <property type="entry name" value="DUF4806"/>
</dbReference>
<dbReference type="Gene3D" id="3.30.160.60">
    <property type="entry name" value="Classic Zinc Finger"/>
    <property type="match status" value="1"/>
</dbReference>
<keyword evidence="1" id="KW-0479">Metal-binding</keyword>
<feature type="domain" description="C2H2-type" evidence="2">
    <location>
        <begin position="41"/>
        <end position="69"/>
    </location>
</feature>
<keyword evidence="1" id="KW-0862">Zinc</keyword>
<dbReference type="SMART" id="SM00355">
    <property type="entry name" value="ZnF_C2H2"/>
    <property type="match status" value="2"/>
</dbReference>
<dbReference type="PANTHER" id="PTHR34153:SF2">
    <property type="entry name" value="SI:CH211-262H13.3-RELATED"/>
    <property type="match status" value="1"/>
</dbReference>
<dbReference type="Pfam" id="PF16064">
    <property type="entry name" value="DUF4806"/>
    <property type="match status" value="1"/>
</dbReference>
<name>A0A9P0ASV9_BRAAE</name>
<keyword evidence="4" id="KW-1185">Reference proteome</keyword>
<dbReference type="OrthoDB" id="10004641at2759"/>
<evidence type="ECO:0000313" key="4">
    <source>
        <dbReference type="Proteomes" id="UP001154078"/>
    </source>
</evidence>
<gene>
    <name evidence="3" type="ORF">MELIAE_LOCUS1429</name>
</gene>
<sequence length="232" mass="26807">MSIENTDLSTIFMCNKCTKSYRLKHSLTRHMKFECGKEPKYTCDLCPRKFKHKYDLNVHIKGKHIGIKKRSGDLPQKILAKLLALETNMAILLGQKSLNNEIYQPEKTLQSEIKIMNTTDDLKEFDLKLNNKGYFKTMLINLSLIGGNSLNETIRNVMKRLLAHRLQLQCNWTGKLGKHNFSSHKNLNNLIVETVRLKYKESTVVEIENTIKTWLRGAFDRGGGRQKRAKAN</sequence>
<dbReference type="SUPFAM" id="SSF57667">
    <property type="entry name" value="beta-beta-alpha zinc fingers"/>
    <property type="match status" value="1"/>
</dbReference>
<keyword evidence="1" id="KW-0863">Zinc-finger</keyword>
<dbReference type="Proteomes" id="UP001154078">
    <property type="component" value="Chromosome 1"/>
</dbReference>
<dbReference type="InterPro" id="IPR036236">
    <property type="entry name" value="Znf_C2H2_sf"/>
</dbReference>
<dbReference type="EMBL" id="OV121132">
    <property type="protein sequence ID" value="CAH0547437.1"/>
    <property type="molecule type" value="Genomic_DNA"/>
</dbReference>
<dbReference type="AlphaFoldDB" id="A0A9P0ASV9"/>
<dbReference type="PROSITE" id="PS00028">
    <property type="entry name" value="ZINC_FINGER_C2H2_1"/>
    <property type="match status" value="1"/>
</dbReference>
<dbReference type="GO" id="GO:0008270">
    <property type="term" value="F:zinc ion binding"/>
    <property type="evidence" value="ECO:0007669"/>
    <property type="project" value="UniProtKB-KW"/>
</dbReference>
<organism evidence="3 4">
    <name type="scientific">Brassicogethes aeneus</name>
    <name type="common">Rape pollen beetle</name>
    <name type="synonym">Meligethes aeneus</name>
    <dbReference type="NCBI Taxonomy" id="1431903"/>
    <lineage>
        <taxon>Eukaryota</taxon>
        <taxon>Metazoa</taxon>
        <taxon>Ecdysozoa</taxon>
        <taxon>Arthropoda</taxon>
        <taxon>Hexapoda</taxon>
        <taxon>Insecta</taxon>
        <taxon>Pterygota</taxon>
        <taxon>Neoptera</taxon>
        <taxon>Endopterygota</taxon>
        <taxon>Coleoptera</taxon>
        <taxon>Polyphaga</taxon>
        <taxon>Cucujiformia</taxon>
        <taxon>Nitidulidae</taxon>
        <taxon>Meligethinae</taxon>
        <taxon>Brassicogethes</taxon>
    </lineage>
</organism>
<evidence type="ECO:0000256" key="1">
    <source>
        <dbReference type="PROSITE-ProRule" id="PRU00042"/>
    </source>
</evidence>
<reference evidence="3" key="1">
    <citation type="submission" date="2021-12" db="EMBL/GenBank/DDBJ databases">
        <authorList>
            <person name="King R."/>
        </authorList>
    </citation>
    <scope>NUCLEOTIDE SEQUENCE</scope>
</reference>
<accession>A0A9P0ASV9</accession>
<dbReference type="PANTHER" id="PTHR34153">
    <property type="entry name" value="SI:CH211-262H13.3-RELATED-RELATED"/>
    <property type="match status" value="1"/>
</dbReference>
<evidence type="ECO:0000313" key="3">
    <source>
        <dbReference type="EMBL" id="CAH0547437.1"/>
    </source>
</evidence>
<feature type="domain" description="C2H2-type" evidence="2">
    <location>
        <begin position="12"/>
        <end position="39"/>
    </location>
</feature>
<dbReference type="PROSITE" id="PS50157">
    <property type="entry name" value="ZINC_FINGER_C2H2_2"/>
    <property type="match status" value="2"/>
</dbReference>
<proteinExistence type="predicted"/>
<dbReference type="InterPro" id="IPR013087">
    <property type="entry name" value="Znf_C2H2_type"/>
</dbReference>
<evidence type="ECO:0000259" key="2">
    <source>
        <dbReference type="PROSITE" id="PS50157"/>
    </source>
</evidence>
<protein>
    <recommendedName>
        <fullName evidence="2">C2H2-type domain-containing protein</fullName>
    </recommendedName>
</protein>
<dbReference type="Pfam" id="PF00096">
    <property type="entry name" value="zf-C2H2"/>
    <property type="match status" value="2"/>
</dbReference>